<comment type="subcellular location">
    <subcellularLocation>
        <location evidence="1">Nucleus</location>
    </subcellularLocation>
</comment>
<feature type="compositionally biased region" description="Basic and acidic residues" evidence="6">
    <location>
        <begin position="1559"/>
        <end position="1618"/>
    </location>
</feature>
<comment type="similarity">
    <text evidence="2">Belongs to the THOC2 family.</text>
</comment>
<reference evidence="10 11" key="1">
    <citation type="journal article" date="2011" name="J. Gen. Appl. Microbiol.">
        <title>Draft genome sequencing of the enigmatic yeast Saitoella complicata.</title>
        <authorList>
            <person name="Nishida H."/>
            <person name="Hamamoto M."/>
            <person name="Sugiyama J."/>
        </authorList>
    </citation>
    <scope>NUCLEOTIDE SEQUENCE [LARGE SCALE GENOMIC DNA]</scope>
    <source>
        <strain evidence="10 11">NRRL Y-17804</strain>
    </source>
</reference>
<proteinExistence type="inferred from homology"/>
<feature type="compositionally biased region" description="Polar residues" evidence="6">
    <location>
        <begin position="1812"/>
        <end position="1822"/>
    </location>
</feature>
<feature type="compositionally biased region" description="Low complexity" evidence="6">
    <location>
        <begin position="434"/>
        <end position="443"/>
    </location>
</feature>
<feature type="region of interest" description="Disordered" evidence="6">
    <location>
        <begin position="1375"/>
        <end position="2055"/>
    </location>
</feature>
<dbReference type="GO" id="GO:0006397">
    <property type="term" value="P:mRNA processing"/>
    <property type="evidence" value="ECO:0007669"/>
    <property type="project" value="InterPro"/>
</dbReference>
<feature type="compositionally biased region" description="Low complexity" evidence="6">
    <location>
        <begin position="1375"/>
        <end position="1386"/>
    </location>
</feature>
<evidence type="ECO:0000313" key="10">
    <source>
        <dbReference type="EMBL" id="GAO48034.1"/>
    </source>
</evidence>
<dbReference type="PANTHER" id="PTHR21597">
    <property type="entry name" value="THO2 PROTEIN"/>
    <property type="match status" value="1"/>
</dbReference>
<feature type="domain" description="THO complex subunitTHOC2 N-terminal" evidence="8">
    <location>
        <begin position="718"/>
        <end position="793"/>
    </location>
</feature>
<dbReference type="InterPro" id="IPR021726">
    <property type="entry name" value="THO_THOC2_N"/>
</dbReference>
<feature type="compositionally biased region" description="Gly residues" evidence="6">
    <location>
        <begin position="1835"/>
        <end position="1864"/>
    </location>
</feature>
<feature type="compositionally biased region" description="Pro residues" evidence="6">
    <location>
        <begin position="1672"/>
        <end position="1682"/>
    </location>
</feature>
<keyword evidence="5" id="KW-0175">Coiled coil</keyword>
<gene>
    <name evidence="10" type="ORF">G7K_2222-t1</name>
</gene>
<evidence type="ECO:0000256" key="5">
    <source>
        <dbReference type="SAM" id="Coils"/>
    </source>
</evidence>
<dbReference type="PANTHER" id="PTHR21597:SF0">
    <property type="entry name" value="THO COMPLEX SUBUNIT 2"/>
    <property type="match status" value="1"/>
</dbReference>
<feature type="compositionally biased region" description="Low complexity" evidence="6">
    <location>
        <begin position="1423"/>
        <end position="1442"/>
    </location>
</feature>
<feature type="compositionally biased region" description="Basic and acidic residues" evidence="6">
    <location>
        <begin position="1443"/>
        <end position="1458"/>
    </location>
</feature>
<organism evidence="10 11">
    <name type="scientific">Saitoella complicata (strain BCRC 22490 / CBS 7301 / JCM 7358 / NBRC 10748 / NRRL Y-17804)</name>
    <dbReference type="NCBI Taxonomy" id="698492"/>
    <lineage>
        <taxon>Eukaryota</taxon>
        <taxon>Fungi</taxon>
        <taxon>Dikarya</taxon>
        <taxon>Ascomycota</taxon>
        <taxon>Taphrinomycotina</taxon>
        <taxon>Taphrinomycotina incertae sedis</taxon>
        <taxon>Saitoella</taxon>
    </lineage>
</organism>
<dbReference type="GO" id="GO:0006406">
    <property type="term" value="P:mRNA export from nucleus"/>
    <property type="evidence" value="ECO:0007669"/>
    <property type="project" value="InterPro"/>
</dbReference>
<feature type="region of interest" description="Disordered" evidence="6">
    <location>
        <begin position="1"/>
        <end position="55"/>
    </location>
</feature>
<feature type="region of interest" description="Disordered" evidence="6">
    <location>
        <begin position="434"/>
        <end position="453"/>
    </location>
</feature>
<feature type="compositionally biased region" description="Polar residues" evidence="6">
    <location>
        <begin position="1395"/>
        <end position="1421"/>
    </location>
</feature>
<evidence type="ECO:0000259" key="9">
    <source>
        <dbReference type="Pfam" id="PF16134"/>
    </source>
</evidence>
<evidence type="ECO:0000256" key="2">
    <source>
        <dbReference type="ARBA" id="ARBA00007857"/>
    </source>
</evidence>
<feature type="compositionally biased region" description="Polar residues" evidence="6">
    <location>
        <begin position="1519"/>
        <end position="1529"/>
    </location>
</feature>
<feature type="region of interest" description="Disordered" evidence="6">
    <location>
        <begin position="991"/>
        <end position="1016"/>
    </location>
</feature>
<dbReference type="OMA" id="QERWTCI"/>
<feature type="compositionally biased region" description="Basic and acidic residues" evidence="6">
    <location>
        <begin position="2000"/>
        <end position="2012"/>
    </location>
</feature>
<keyword evidence="4" id="KW-0539">Nucleus</keyword>
<dbReference type="InterPro" id="IPR040007">
    <property type="entry name" value="Tho2"/>
</dbReference>
<feature type="compositionally biased region" description="Gly residues" evidence="6">
    <location>
        <begin position="1893"/>
        <end position="1903"/>
    </location>
</feature>
<feature type="coiled-coil region" evidence="5">
    <location>
        <begin position="1121"/>
        <end position="1148"/>
    </location>
</feature>
<evidence type="ECO:0000256" key="3">
    <source>
        <dbReference type="ARBA" id="ARBA00019596"/>
    </source>
</evidence>
<evidence type="ECO:0000256" key="1">
    <source>
        <dbReference type="ARBA" id="ARBA00004123"/>
    </source>
</evidence>
<evidence type="ECO:0000256" key="6">
    <source>
        <dbReference type="SAM" id="MobiDB-lite"/>
    </source>
</evidence>
<protein>
    <recommendedName>
        <fullName evidence="3">THO complex subunit 2</fullName>
    </recommendedName>
</protein>
<feature type="compositionally biased region" description="Basic and acidic residues" evidence="6">
    <location>
        <begin position="1942"/>
        <end position="1951"/>
    </location>
</feature>
<evidence type="ECO:0000259" key="7">
    <source>
        <dbReference type="Pfam" id="PF11262"/>
    </source>
</evidence>
<feature type="domain" description="THO complex subunitTHOC2 C-terminal" evidence="7">
    <location>
        <begin position="1051"/>
        <end position="1353"/>
    </location>
</feature>
<feature type="compositionally biased region" description="Basic and acidic residues" evidence="6">
    <location>
        <begin position="991"/>
        <end position="1001"/>
    </location>
</feature>
<reference evidence="10 11" key="2">
    <citation type="journal article" date="2014" name="J. Gen. Appl. Microbiol.">
        <title>The early diverging ascomycetous budding yeast Saitoella complicata has three histone deacetylases belonging to the Clr6, Hos2, and Rpd3 lineages.</title>
        <authorList>
            <person name="Nishida H."/>
            <person name="Matsumoto T."/>
            <person name="Kondo S."/>
            <person name="Hamamoto M."/>
            <person name="Yoshikawa H."/>
        </authorList>
    </citation>
    <scope>NUCLEOTIDE SEQUENCE [LARGE SCALE GENOMIC DNA]</scope>
    <source>
        <strain evidence="10 11">NRRL Y-17804</strain>
    </source>
</reference>
<dbReference type="Pfam" id="PF11732">
    <property type="entry name" value="Thoc2"/>
    <property type="match status" value="1"/>
</dbReference>
<name>A0A0E9NDW2_SAICN</name>
<accession>A0A0E9NDW2</accession>
<dbReference type="InterPro" id="IPR032302">
    <property type="entry name" value="THOC2_N"/>
</dbReference>
<evidence type="ECO:0000259" key="8">
    <source>
        <dbReference type="Pfam" id="PF11732"/>
    </source>
</evidence>
<feature type="compositionally biased region" description="Basic and acidic residues" evidence="6">
    <location>
        <begin position="1486"/>
        <end position="1516"/>
    </location>
</feature>
<dbReference type="EMBL" id="BACD03000012">
    <property type="protein sequence ID" value="GAO48034.1"/>
    <property type="molecule type" value="Genomic_DNA"/>
</dbReference>
<dbReference type="InterPro" id="IPR021418">
    <property type="entry name" value="THO_THOC2_C"/>
</dbReference>
<dbReference type="GO" id="GO:0003729">
    <property type="term" value="F:mRNA binding"/>
    <property type="evidence" value="ECO:0007669"/>
    <property type="project" value="TreeGrafter"/>
</dbReference>
<feature type="compositionally biased region" description="Pro residues" evidence="6">
    <location>
        <begin position="1912"/>
        <end position="1921"/>
    </location>
</feature>
<feature type="compositionally biased region" description="Low complexity" evidence="6">
    <location>
        <begin position="1692"/>
        <end position="1716"/>
    </location>
</feature>
<sequence>MHPVSRASRYSREPQVHAQPRNRLQVPGLQSLQNPDIRQPHRSPTDLHTSKTMEDDAPITAVASWEWITDERVAQWDVTGRDEVITGGAEMEAGSLRLTGAVREIIESGVIHTRLSAQAAATTLSALGSSKVRELILDIAWLLDTDELPDSNIEARERLLSLLRACAETGIWASTPTLPHEYLSVPLLSKLGWLNTPAPIFEKKVVRANTSALYKQQKYNLLREENEGFSKLLTILLDSSKDKRDAGSGSAKEKMNEVKAVIGYFNLDPNRVLDVIVDVGVEACADRYQYFLDLLRESPWWPSSSRRDSPLLWEEKSAEEKKAFLAELAADPGVLARDALHSHDGNSLAAQLLGFKFRYYQPSTISPQPEPTPESLYMFTALLIKEGFVSLTALWPYLSTTDEELQKEEGKWKAEMGDKALAAKGNALAMAGGLGEEPAGGSAPTRTTKDGDDVEMEDEQVGSAEEVVPMAEPPQQKIALLKALLAVGALSQAMYVLGRFPFLTATHPEIADGVMRLVDWMIEPLYSPLSVKSQLGFDVTAGEADEREVKRVFESTPGRGTPRQKLVFFYEEWRRGVFQIETGEEFLSVVIPLLRVVGIRIYRDVKLIVKICRIGCHMLAESSKPTEVVRKKWLDIARQFLIPSVSLMELNPGAVDAIWDVIKVYRYEERFALYGEWQTLMYKRHPELKLQLVLSEKETKGIMRRIGKGREKLFGRVLAKAAQSNPCVVFSVALTQVEAYSNIGEVVVECARYITLFGFDVLTYVMLTNLSNDKRSRLKNDGTSLGAWLQSLSAFCASMFKKYPYMDTTPLLTYVAMQLKQQQGFDLVIISELVSQMGGIERILDFNREQLESLSGGAILRQDASGLTNEKKKATFRDASRLLRHLENSGLVGPLTVLIAQQRAVSVYSMREQDSIVKLLATLFDESHAIFLQYTEFLIAYAEKDLKRYATSTHSLEEYVVKLGLEPVVAFHVCRPLIRAAIRHYDSDEETMKKQGAKMEGDNDVEMSDAPADGGKKSVEETAAAAEQQVWHPALTTIHKTVKEFLPVETWEYMTEQFYATFWQLELYDIHVPVARYQDRKFKLANRIREIDSDRSDMSAAAVRARKQRKQVLMDEDSQLSAEVTAQLTAYERTMNRLKKEKDHWFAQKIHQKVRKGIITNFLQHCIHPRVKFSAADAVFSARMIRQMHTIGTPNFSTLTMYDTIFSDELAPTIFICTPTEAENYGRFLAEILKDLTAWHRDAALYNREGRGRNLPGFQKRWQPKPIEEDFIDWEDFRKCLYKWHQAIQRAVKICLDSKDHMHISNCLMILEKIQDFFPTVTWMGKALKERIKGLMDKETRSDLQIRSMAYNGILTKLEPKLMTLDNFVQRNNQAASQTPAQTPANGEKKDTEQKTGTPLNPSAPSFQPGSAPTGPASTASKPRAPLAPQSAAAESALAPPRQDTRPPRRDPDRRPDNRAQVPPAGPELGTVQRQERAGNVPDNRSQVRESRGDRDPRQERERERAADRRIPRVRDIASGTSTPRSSQQEARDDASRPSSRTGTRSERGQHTTASGPSENRRPNDARHARPAEDEPLRRDGSDRSKREDTGVRTADARPRRDEQTRRHPAEALRDAAGEGRNSPRNANAQQRPDAPINRGGQRGGQNDGRLERMPASGPPARNRPELTSAPGAPPAADPPVHPSRAVALDLPAAGPNQAAAAPSGPQPGVVGGRRAPLPPQTFPANQNQNQRNPGPRGGNASPSQEGPIFPNRGGPRGNQGQSGAMPAPELVVHPSRRQSLGERSGFQGGMQQMQPSPTGGHAVHPDRLQGPSPNGPMQSPGGNPPFNAERRGGHMIGTGPGVQQQGRGGPMNGGGPMGPGGNQGLNQRPSREDLRHGRLNQPMHEAPAQGFPRGGGGPGGRMNQGMNMNSGPPPPPPGGPDEPGHGRGRGGHGGRGGGMGGRRDDMRRNDGPGAGAGAGPGGMSGGPGGPPGDGGRRGGRGGGDDRRDGPGPGPGPGPGHERGEKRDREGGNNDSRNLRGNGNGSSGPGPQAPSTDSQGSNGGGRDSKRRRTRN</sequence>
<dbReference type="Proteomes" id="UP000033140">
    <property type="component" value="Unassembled WGS sequence"/>
</dbReference>
<feature type="domain" description="THO complex subunit 2 N-terminal" evidence="9">
    <location>
        <begin position="68"/>
        <end position="708"/>
    </location>
</feature>
<evidence type="ECO:0000313" key="11">
    <source>
        <dbReference type="Proteomes" id="UP000033140"/>
    </source>
</evidence>
<feature type="compositionally biased region" description="Gly residues" evidence="6">
    <location>
        <begin position="1953"/>
        <end position="1974"/>
    </location>
</feature>
<feature type="compositionally biased region" description="Low complexity" evidence="6">
    <location>
        <begin position="1724"/>
        <end position="1741"/>
    </location>
</feature>
<comment type="caution">
    <text evidence="10">The sequence shown here is derived from an EMBL/GenBank/DDBJ whole genome shotgun (WGS) entry which is preliminary data.</text>
</comment>
<reference evidence="10 11" key="3">
    <citation type="journal article" date="2015" name="Genome Announc.">
        <title>Draft Genome Sequence of the Archiascomycetous Yeast Saitoella complicata.</title>
        <authorList>
            <person name="Yamauchi K."/>
            <person name="Kondo S."/>
            <person name="Hamamoto M."/>
            <person name="Takahashi Y."/>
            <person name="Ogura Y."/>
            <person name="Hayashi T."/>
            <person name="Nishida H."/>
        </authorList>
    </citation>
    <scope>NUCLEOTIDE SEQUENCE [LARGE SCALE GENOMIC DNA]</scope>
    <source>
        <strain evidence="10 11">NRRL Y-17804</strain>
    </source>
</reference>
<evidence type="ECO:0000256" key="4">
    <source>
        <dbReference type="ARBA" id="ARBA00023242"/>
    </source>
</evidence>
<dbReference type="STRING" id="698492.A0A0E9NDW2"/>
<keyword evidence="11" id="KW-1185">Reference proteome</keyword>
<dbReference type="Pfam" id="PF11262">
    <property type="entry name" value="Tho2"/>
    <property type="match status" value="1"/>
</dbReference>
<feature type="compositionally biased region" description="Basic and acidic residues" evidence="6">
    <location>
        <begin position="43"/>
        <end position="54"/>
    </location>
</feature>
<dbReference type="GO" id="GO:0000445">
    <property type="term" value="C:THO complex part of transcription export complex"/>
    <property type="evidence" value="ECO:0007669"/>
    <property type="project" value="TreeGrafter"/>
</dbReference>
<dbReference type="Pfam" id="PF16134">
    <property type="entry name" value="THOC2_N"/>
    <property type="match status" value="1"/>
</dbReference>